<dbReference type="SUPFAM" id="SSF56112">
    <property type="entry name" value="Protein kinase-like (PK-like)"/>
    <property type="match status" value="1"/>
</dbReference>
<evidence type="ECO:0000313" key="5">
    <source>
        <dbReference type="Proteomes" id="UP000535908"/>
    </source>
</evidence>
<keyword evidence="2" id="KW-0472">Membrane</keyword>
<gene>
    <name evidence="4" type="ORF">HCA69_07315</name>
</gene>
<keyword evidence="2" id="KW-1133">Transmembrane helix</keyword>
<dbReference type="InterPro" id="IPR004147">
    <property type="entry name" value="ABC1_dom"/>
</dbReference>
<evidence type="ECO:0000256" key="2">
    <source>
        <dbReference type="SAM" id="Phobius"/>
    </source>
</evidence>
<dbReference type="InterPro" id="IPR011009">
    <property type="entry name" value="Kinase-like_dom_sf"/>
</dbReference>
<dbReference type="AlphaFoldDB" id="A0A7X1CPP1"/>
<dbReference type="Pfam" id="PF03109">
    <property type="entry name" value="ABC1"/>
    <property type="match status" value="1"/>
</dbReference>
<sequence>MLFQLIIMTIIIFMIGGRLFGIRAHFFKLLFSASLSTVLVTIVFQRIDVDKYASLDQVPTFHLLVLYPLSTLLTAALIFIILDLLQIGESGSWLPSFFGGRKKPKRRFKRYFRLFRILVQNGLFRGLRKKESQLPEILTAIFEQSGGVFVKFGQVLSTRTDILPKELTDNLSQLQENVLPLSDEQVKACLDAEWEDYRTVFREINFTPIAAASIGQTHLATLKTGEKVVVKLLRPDVFLNMESDMSMLHRLISWLSKKSTWVREMGLLKLVEGFQVSLAEETNFDIELRNLELMQQQITERKMMILVPKPYPQWSSNKILVMGFVDGVTVRKAGEILTKEEITHIENVIFQTLLEQILFIGTFHADPHPGNIFIDQDKHVVFLDLGSVGRLTKFQQDAIKSILLGFTNNDEFLMTDGILGICNSPSAEKNKISAALSQLLLETQNQKNSATLMIKGIFGIINENQLALQPMVAAAFRALITLEGTLKMLNPDFSITNSAQHFAKERMNMPDDSNIKAELQKELIKSLPILRNIPHRVNEITKQMEDGKAKLTVGFFEDKENKETVTKLFSLFISGFLGFAIAIISCFIISFTYNKPEFAMELLLYLAYISLLLGFVIMLRVAVICIKYIK</sequence>
<keyword evidence="4" id="KW-0418">Kinase</keyword>
<evidence type="ECO:0000256" key="1">
    <source>
        <dbReference type="ARBA" id="ARBA00009670"/>
    </source>
</evidence>
<name>A0A7X1CPP1_9LIST</name>
<accession>A0A7X1CPP1</accession>
<organism evidence="4 5">
    <name type="scientific">Listeria grandensis</name>
    <dbReference type="NCBI Taxonomy" id="1494963"/>
    <lineage>
        <taxon>Bacteria</taxon>
        <taxon>Bacillati</taxon>
        <taxon>Bacillota</taxon>
        <taxon>Bacilli</taxon>
        <taxon>Bacillales</taxon>
        <taxon>Listeriaceae</taxon>
        <taxon>Listeria</taxon>
    </lineage>
</organism>
<dbReference type="EMBL" id="JAARWN010000005">
    <property type="protein sequence ID" value="MBC1936172.1"/>
    <property type="molecule type" value="Genomic_DNA"/>
</dbReference>
<keyword evidence="4" id="KW-0808">Transferase</keyword>
<dbReference type="RefSeq" id="WP_185525919.1">
    <property type="nucleotide sequence ID" value="NZ_JAARWN010000005.1"/>
</dbReference>
<dbReference type="CDD" id="cd05121">
    <property type="entry name" value="ABC1_ADCK3-like"/>
    <property type="match status" value="1"/>
</dbReference>
<evidence type="ECO:0000313" key="4">
    <source>
        <dbReference type="EMBL" id="MBC1936172.1"/>
    </source>
</evidence>
<reference evidence="4 5" key="1">
    <citation type="submission" date="2020-03" db="EMBL/GenBank/DDBJ databases">
        <title>Soil Listeria distribution.</title>
        <authorList>
            <person name="Liao J."/>
            <person name="Wiedmann M."/>
        </authorList>
    </citation>
    <scope>NUCLEOTIDE SEQUENCE [LARGE SCALE GENOMIC DNA]</scope>
    <source>
        <strain evidence="4 5">FSL L7-0741</strain>
    </source>
</reference>
<feature type="transmembrane region" description="Helical" evidence="2">
    <location>
        <begin position="568"/>
        <end position="593"/>
    </location>
</feature>
<feature type="transmembrane region" description="Helical" evidence="2">
    <location>
        <begin position="67"/>
        <end position="85"/>
    </location>
</feature>
<evidence type="ECO:0000259" key="3">
    <source>
        <dbReference type="Pfam" id="PF03109"/>
    </source>
</evidence>
<dbReference type="GO" id="GO:0016301">
    <property type="term" value="F:kinase activity"/>
    <property type="evidence" value="ECO:0007669"/>
    <property type="project" value="UniProtKB-KW"/>
</dbReference>
<feature type="transmembrane region" description="Helical" evidence="2">
    <location>
        <begin position="605"/>
        <end position="629"/>
    </location>
</feature>
<dbReference type="Proteomes" id="UP000535908">
    <property type="component" value="Unassembled WGS sequence"/>
</dbReference>
<feature type="domain" description="ABC1 atypical kinase-like" evidence="3">
    <location>
        <begin position="173"/>
        <end position="411"/>
    </location>
</feature>
<dbReference type="InterPro" id="IPR050154">
    <property type="entry name" value="UbiB_kinase"/>
</dbReference>
<dbReference type="PANTHER" id="PTHR10566">
    <property type="entry name" value="CHAPERONE-ACTIVITY OF BC1 COMPLEX CABC1 -RELATED"/>
    <property type="match status" value="1"/>
</dbReference>
<keyword evidence="2" id="KW-0812">Transmembrane</keyword>
<protein>
    <submittedName>
        <fullName evidence="4">AarF/ABC1/UbiB kinase family protein</fullName>
    </submittedName>
</protein>
<comment type="similarity">
    <text evidence="1">Belongs to the protein kinase superfamily. ADCK protein kinase family.</text>
</comment>
<feature type="transmembrane region" description="Helical" evidence="2">
    <location>
        <begin position="29"/>
        <end position="47"/>
    </location>
</feature>
<dbReference type="PANTHER" id="PTHR10566:SF113">
    <property type="entry name" value="PROTEIN ACTIVITY OF BC1 COMPLEX KINASE 7, CHLOROPLASTIC"/>
    <property type="match status" value="1"/>
</dbReference>
<proteinExistence type="inferred from homology"/>
<feature type="transmembrane region" description="Helical" evidence="2">
    <location>
        <begin position="6"/>
        <end position="22"/>
    </location>
</feature>
<comment type="caution">
    <text evidence="4">The sequence shown here is derived from an EMBL/GenBank/DDBJ whole genome shotgun (WGS) entry which is preliminary data.</text>
</comment>